<dbReference type="EMBL" id="MZZM01000005">
    <property type="protein sequence ID" value="ORJ64278.1"/>
    <property type="molecule type" value="Genomic_DNA"/>
</dbReference>
<evidence type="ECO:0000313" key="4">
    <source>
        <dbReference type="Proteomes" id="UP000193040"/>
    </source>
</evidence>
<dbReference type="PANTHER" id="PTHR33877:SF2">
    <property type="entry name" value="OS07G0170200 PROTEIN"/>
    <property type="match status" value="1"/>
</dbReference>
<keyword evidence="3" id="KW-0378">Hydrolase</keyword>
<dbReference type="SMART" id="SM00507">
    <property type="entry name" value="HNHc"/>
    <property type="match status" value="1"/>
</dbReference>
<organism evidence="3 4">
    <name type="scientific">Mycobacterium simiae</name>
    <name type="common">Mycobacterium habana</name>
    <dbReference type="NCBI Taxonomy" id="1784"/>
    <lineage>
        <taxon>Bacteria</taxon>
        <taxon>Bacillati</taxon>
        <taxon>Actinomycetota</taxon>
        <taxon>Actinomycetes</taxon>
        <taxon>Mycobacteriales</taxon>
        <taxon>Mycobacteriaceae</taxon>
        <taxon>Mycobacterium</taxon>
        <taxon>Mycobacterium simiae complex</taxon>
    </lineage>
</organism>
<evidence type="ECO:0000256" key="1">
    <source>
        <dbReference type="SAM" id="MobiDB-lite"/>
    </source>
</evidence>
<dbReference type="Pfam" id="PF14279">
    <property type="entry name" value="HNH_5"/>
    <property type="match status" value="1"/>
</dbReference>
<keyword evidence="3" id="KW-0255">Endonuclease</keyword>
<gene>
    <name evidence="3" type="ORF">B5M45_03565</name>
</gene>
<keyword evidence="4" id="KW-1185">Reference proteome</keyword>
<sequence>MAQGKKRRSHRSSAGTAGLTGPIPASSLHRVSHRPAPDFSHHPAPGLSHHPAQDFSHRPAQGAETHPLGRHDSASIWSRRRVLLLNSTYEPLTALPMRRAIVMVICGKADVVHHDPTGPVIHSATQSIVVPSVIQLRSYVRVPYRARVPMTRAALMHRDRFCCAYCGAKADTVDHVVPRSRGGEHSWENCVACCSTCNHRKGDKLLTELGWALRRAPLPPTGQHWRLLSTVKEMDPAWARYLGEGAA</sequence>
<dbReference type="RefSeq" id="WP_084948047.1">
    <property type="nucleotide sequence ID" value="NZ_MZZM01000005.1"/>
</dbReference>
<keyword evidence="3" id="KW-0540">Nuclease</keyword>
<dbReference type="STRING" id="1784.VC42_05990"/>
<dbReference type="CDD" id="cd00085">
    <property type="entry name" value="HNHc"/>
    <property type="match status" value="1"/>
</dbReference>
<dbReference type="Gene3D" id="1.10.30.50">
    <property type="match status" value="1"/>
</dbReference>
<reference evidence="3 4" key="1">
    <citation type="submission" date="2017-03" db="EMBL/GenBank/DDBJ databases">
        <title>Genomic insights into Mycobacterium simiae human colonization.</title>
        <authorList>
            <person name="Steffani J.L."/>
            <person name="Brunck M.E."/>
            <person name="Cruz E."/>
            <person name="Montiel R."/>
            <person name="Barona F."/>
        </authorList>
    </citation>
    <scope>NUCLEOTIDE SEQUENCE [LARGE SCALE GENOMIC DNA]</scope>
    <source>
        <strain evidence="3 4">MsiGto</strain>
    </source>
</reference>
<proteinExistence type="predicted"/>
<dbReference type="FunFam" id="1.10.30.50:FF:000001">
    <property type="entry name" value="HNH endonuclease"/>
    <property type="match status" value="1"/>
</dbReference>
<protein>
    <submittedName>
        <fullName evidence="3">HNH endonuclease</fullName>
    </submittedName>
</protein>
<dbReference type="PANTHER" id="PTHR33877">
    <property type="entry name" value="SLL1193 PROTEIN"/>
    <property type="match status" value="1"/>
</dbReference>
<dbReference type="AlphaFoldDB" id="A0A1X0YGE7"/>
<dbReference type="InterPro" id="IPR003615">
    <property type="entry name" value="HNH_nuc"/>
</dbReference>
<name>A0A1X0YGE7_MYCSI</name>
<dbReference type="InterPro" id="IPR052892">
    <property type="entry name" value="NA-targeting_endonuclease"/>
</dbReference>
<dbReference type="Proteomes" id="UP000193040">
    <property type="component" value="Unassembled WGS sequence"/>
</dbReference>
<feature type="domain" description="HNH nuclease" evidence="2">
    <location>
        <begin position="150"/>
        <end position="199"/>
    </location>
</feature>
<dbReference type="InterPro" id="IPR029471">
    <property type="entry name" value="HNH_5"/>
</dbReference>
<evidence type="ECO:0000259" key="2">
    <source>
        <dbReference type="SMART" id="SM00507"/>
    </source>
</evidence>
<evidence type="ECO:0000313" key="3">
    <source>
        <dbReference type="EMBL" id="ORJ64278.1"/>
    </source>
</evidence>
<feature type="region of interest" description="Disordered" evidence="1">
    <location>
        <begin position="1"/>
        <end position="72"/>
    </location>
</feature>
<dbReference type="GO" id="GO:0004519">
    <property type="term" value="F:endonuclease activity"/>
    <property type="evidence" value="ECO:0007669"/>
    <property type="project" value="UniProtKB-KW"/>
</dbReference>
<comment type="caution">
    <text evidence="3">The sequence shown here is derived from an EMBL/GenBank/DDBJ whole genome shotgun (WGS) entry which is preliminary data.</text>
</comment>
<feature type="compositionally biased region" description="Basic residues" evidence="1">
    <location>
        <begin position="1"/>
        <end position="11"/>
    </location>
</feature>
<accession>A0A1X0YGE7</accession>